<dbReference type="PANTHER" id="PTHR43369">
    <property type="entry name" value="PHOSPHORIBOSYLGLYCINAMIDE FORMYLTRANSFERASE"/>
    <property type="match status" value="1"/>
</dbReference>
<dbReference type="InterPro" id="IPR036477">
    <property type="entry name" value="Formyl_transf_N_sf"/>
</dbReference>
<sequence>ESKMTEEVFLSPKKKGKIAVFISGRGSNFRAIHDSILAGKMNCEIALVFSNKEDAPGLKTAQDRDLETLFLDPKAYSSREDYEKEIIKELRKRDVDLICLAGYMKILGPSLCREFKNAIINIHPALLPSFPGLHVQKKAIDWGVRYSGATVHFVSEDVDMGPIIVQEVVPVIQDDTEETLSDRILKEEHKIYSEAVRLYFNGRLEVRGRRVYIK</sequence>
<accession>A0A0F9NQE8</accession>
<evidence type="ECO:0000256" key="2">
    <source>
        <dbReference type="ARBA" id="ARBA00012254"/>
    </source>
</evidence>
<feature type="non-terminal residue" evidence="10">
    <location>
        <position position="1"/>
    </location>
</feature>
<dbReference type="SUPFAM" id="SSF53328">
    <property type="entry name" value="Formyltransferase"/>
    <property type="match status" value="1"/>
</dbReference>
<evidence type="ECO:0000256" key="3">
    <source>
        <dbReference type="ARBA" id="ARBA00022679"/>
    </source>
</evidence>
<evidence type="ECO:0000259" key="9">
    <source>
        <dbReference type="Pfam" id="PF00551"/>
    </source>
</evidence>
<feature type="domain" description="Formyl transferase N-terminal" evidence="9">
    <location>
        <begin position="17"/>
        <end position="196"/>
    </location>
</feature>
<dbReference type="InterPro" id="IPR002376">
    <property type="entry name" value="Formyl_transf_N"/>
</dbReference>
<dbReference type="EMBL" id="LAZR01003836">
    <property type="protein sequence ID" value="KKN14257.1"/>
    <property type="molecule type" value="Genomic_DNA"/>
</dbReference>
<dbReference type="FunFam" id="3.40.50.170:FF:000007">
    <property type="entry name" value="Phosphoribosylglycinamide formyltransferase"/>
    <property type="match status" value="1"/>
</dbReference>
<protein>
    <recommendedName>
        <fullName evidence="2">phosphoribosylglycinamide formyltransferase 1</fullName>
        <ecNumber evidence="2">2.1.2.2</ecNumber>
    </recommendedName>
    <alternativeName>
        <fullName evidence="7">5'-phosphoribosylglycinamide transformylase</fullName>
    </alternativeName>
    <alternativeName>
        <fullName evidence="6">GAR transformylase</fullName>
    </alternativeName>
</protein>
<comment type="caution">
    <text evidence="10">The sequence shown here is derived from an EMBL/GenBank/DDBJ whole genome shotgun (WGS) entry which is preliminary data.</text>
</comment>
<evidence type="ECO:0000256" key="4">
    <source>
        <dbReference type="ARBA" id="ARBA00022755"/>
    </source>
</evidence>
<name>A0A0F9NQE8_9ZZZZ</name>
<evidence type="ECO:0000256" key="8">
    <source>
        <dbReference type="ARBA" id="ARBA00047664"/>
    </source>
</evidence>
<comment type="similarity">
    <text evidence="5">Belongs to the GART family.</text>
</comment>
<keyword evidence="3" id="KW-0808">Transferase</keyword>
<reference evidence="10" key="1">
    <citation type="journal article" date="2015" name="Nature">
        <title>Complex archaea that bridge the gap between prokaryotes and eukaryotes.</title>
        <authorList>
            <person name="Spang A."/>
            <person name="Saw J.H."/>
            <person name="Jorgensen S.L."/>
            <person name="Zaremba-Niedzwiedzka K."/>
            <person name="Martijn J."/>
            <person name="Lind A.E."/>
            <person name="van Eijk R."/>
            <person name="Schleper C."/>
            <person name="Guy L."/>
            <person name="Ettema T.J."/>
        </authorList>
    </citation>
    <scope>NUCLEOTIDE SEQUENCE</scope>
</reference>
<evidence type="ECO:0000256" key="1">
    <source>
        <dbReference type="ARBA" id="ARBA00005054"/>
    </source>
</evidence>
<dbReference type="Pfam" id="PF00551">
    <property type="entry name" value="Formyl_trans_N"/>
    <property type="match status" value="1"/>
</dbReference>
<dbReference type="NCBIfam" id="TIGR00639">
    <property type="entry name" value="PurN"/>
    <property type="match status" value="1"/>
</dbReference>
<dbReference type="HAMAP" id="MF_01930">
    <property type="entry name" value="PurN"/>
    <property type="match status" value="1"/>
</dbReference>
<evidence type="ECO:0000256" key="5">
    <source>
        <dbReference type="ARBA" id="ARBA00038440"/>
    </source>
</evidence>
<dbReference type="InterPro" id="IPR004607">
    <property type="entry name" value="GART"/>
</dbReference>
<comment type="catalytic activity">
    <reaction evidence="8">
        <text>N(1)-(5-phospho-beta-D-ribosyl)glycinamide + (6R)-10-formyltetrahydrofolate = N(2)-formyl-N(1)-(5-phospho-beta-D-ribosyl)glycinamide + (6S)-5,6,7,8-tetrahydrofolate + H(+)</text>
        <dbReference type="Rhea" id="RHEA:15053"/>
        <dbReference type="ChEBI" id="CHEBI:15378"/>
        <dbReference type="ChEBI" id="CHEBI:57453"/>
        <dbReference type="ChEBI" id="CHEBI:143788"/>
        <dbReference type="ChEBI" id="CHEBI:147286"/>
        <dbReference type="ChEBI" id="CHEBI:195366"/>
        <dbReference type="EC" id="2.1.2.2"/>
    </reaction>
</comment>
<dbReference type="GO" id="GO:0005737">
    <property type="term" value="C:cytoplasm"/>
    <property type="evidence" value="ECO:0007669"/>
    <property type="project" value="TreeGrafter"/>
</dbReference>
<gene>
    <name evidence="10" type="ORF">LCGC14_0997870</name>
</gene>
<dbReference type="EC" id="2.1.2.2" evidence="2"/>
<organism evidence="10">
    <name type="scientific">marine sediment metagenome</name>
    <dbReference type="NCBI Taxonomy" id="412755"/>
    <lineage>
        <taxon>unclassified sequences</taxon>
        <taxon>metagenomes</taxon>
        <taxon>ecological metagenomes</taxon>
    </lineage>
</organism>
<dbReference type="CDD" id="cd08645">
    <property type="entry name" value="FMT_core_GART"/>
    <property type="match status" value="1"/>
</dbReference>
<dbReference type="GO" id="GO:0006189">
    <property type="term" value="P:'de novo' IMP biosynthetic process"/>
    <property type="evidence" value="ECO:0007669"/>
    <property type="project" value="UniProtKB-UniPathway"/>
</dbReference>
<dbReference type="UniPathway" id="UPA00074">
    <property type="reaction ID" value="UER00126"/>
</dbReference>
<dbReference type="InterPro" id="IPR001555">
    <property type="entry name" value="GART_AS"/>
</dbReference>
<dbReference type="AlphaFoldDB" id="A0A0F9NQE8"/>
<dbReference type="PANTHER" id="PTHR43369:SF2">
    <property type="entry name" value="PHOSPHORIBOSYLGLYCINAMIDE FORMYLTRANSFERASE"/>
    <property type="match status" value="1"/>
</dbReference>
<dbReference type="GO" id="GO:0004644">
    <property type="term" value="F:phosphoribosylglycinamide formyltransferase activity"/>
    <property type="evidence" value="ECO:0007669"/>
    <property type="project" value="UniProtKB-EC"/>
</dbReference>
<evidence type="ECO:0000256" key="6">
    <source>
        <dbReference type="ARBA" id="ARBA00041324"/>
    </source>
</evidence>
<evidence type="ECO:0000256" key="7">
    <source>
        <dbReference type="ARBA" id="ARBA00041682"/>
    </source>
</evidence>
<evidence type="ECO:0000313" key="10">
    <source>
        <dbReference type="EMBL" id="KKN14257.1"/>
    </source>
</evidence>
<dbReference type="Gene3D" id="3.40.50.170">
    <property type="entry name" value="Formyl transferase, N-terminal domain"/>
    <property type="match status" value="1"/>
</dbReference>
<dbReference type="PROSITE" id="PS00373">
    <property type="entry name" value="GART"/>
    <property type="match status" value="1"/>
</dbReference>
<comment type="pathway">
    <text evidence="1">Purine metabolism; IMP biosynthesis via de novo pathway; N(2)-formyl-N(1)-(5-phospho-D-ribosyl)glycinamide from N(1)-(5-phospho-D-ribosyl)glycinamide (10-formyl THF route): step 1/1.</text>
</comment>
<proteinExistence type="inferred from homology"/>
<keyword evidence="4" id="KW-0658">Purine biosynthesis</keyword>